<dbReference type="AlphaFoldDB" id="A0A1H5XNU8"/>
<name>A0A1H5XNU8_9FLAO</name>
<reference evidence="2" key="1">
    <citation type="submission" date="2016-10" db="EMBL/GenBank/DDBJ databases">
        <authorList>
            <person name="Varghese N."/>
            <person name="Submissions S."/>
        </authorList>
    </citation>
    <scope>NUCLEOTIDE SEQUENCE [LARGE SCALE GENOMIC DNA]</scope>
    <source>
        <strain evidence="2">CGMCC 1.9230</strain>
    </source>
</reference>
<evidence type="ECO:0000313" key="1">
    <source>
        <dbReference type="EMBL" id="SEG13097.1"/>
    </source>
</evidence>
<protein>
    <submittedName>
        <fullName evidence="1">Uncharacterized protein</fullName>
    </submittedName>
</protein>
<proteinExistence type="predicted"/>
<dbReference type="Proteomes" id="UP000236737">
    <property type="component" value="Unassembled WGS sequence"/>
</dbReference>
<gene>
    <name evidence="1" type="ORF">SAMN04488130_106119</name>
</gene>
<dbReference type="RefSeq" id="WP_103999861.1">
    <property type="nucleotide sequence ID" value="NZ_FNVP01000006.1"/>
</dbReference>
<dbReference type="OrthoDB" id="1360268at2"/>
<organism evidence="1 2">
    <name type="scientific">Flavobacterium urumqiense</name>
    <dbReference type="NCBI Taxonomy" id="935224"/>
    <lineage>
        <taxon>Bacteria</taxon>
        <taxon>Pseudomonadati</taxon>
        <taxon>Bacteroidota</taxon>
        <taxon>Flavobacteriia</taxon>
        <taxon>Flavobacteriales</taxon>
        <taxon>Flavobacteriaceae</taxon>
        <taxon>Flavobacterium</taxon>
    </lineage>
</organism>
<accession>A0A1H5XNU8</accession>
<sequence length="101" mass="11737">MVIEYQGEQNGVPTKFTIRIINNNISKTSSNYQIDLLVGDKKLPTFKTLIHKSLSNCLKEIYLFRKYNGIRFDADTEKVAPKVTLYDSILYNYHKKTLFIA</sequence>
<keyword evidence="2" id="KW-1185">Reference proteome</keyword>
<evidence type="ECO:0000313" key="2">
    <source>
        <dbReference type="Proteomes" id="UP000236737"/>
    </source>
</evidence>
<dbReference type="EMBL" id="FNVP01000006">
    <property type="protein sequence ID" value="SEG13097.1"/>
    <property type="molecule type" value="Genomic_DNA"/>
</dbReference>